<keyword evidence="5 13" id="KW-0808">Transferase</keyword>
<keyword evidence="6 13" id="KW-0133">Cell shape</keyword>
<evidence type="ECO:0000256" key="4">
    <source>
        <dbReference type="ARBA" id="ARBA00022618"/>
    </source>
</evidence>
<accession>A0A8J7PIJ9</accession>
<evidence type="ECO:0000313" key="16">
    <source>
        <dbReference type="Proteomes" id="UP000664414"/>
    </source>
</evidence>
<dbReference type="UniPathway" id="UPA00219"/>
<feature type="active site" description="Proton donor" evidence="13">
    <location>
        <position position="121"/>
    </location>
</feature>
<dbReference type="EMBL" id="JAFKGL010000013">
    <property type="protein sequence ID" value="MBN9412805.1"/>
    <property type="molecule type" value="Genomic_DNA"/>
</dbReference>
<evidence type="ECO:0000256" key="12">
    <source>
        <dbReference type="ARBA" id="ARBA00047527"/>
    </source>
</evidence>
<keyword evidence="10 13" id="KW-0670">Pyruvate</keyword>
<dbReference type="CDD" id="cd01555">
    <property type="entry name" value="UdpNAET"/>
    <property type="match status" value="1"/>
</dbReference>
<protein>
    <recommendedName>
        <fullName evidence="13">UDP-N-acetylglucosamine 1-carboxyvinyltransferase</fullName>
        <ecNumber evidence="13">2.5.1.7</ecNumber>
    </recommendedName>
    <alternativeName>
        <fullName evidence="13">Enoylpyruvate transferase</fullName>
    </alternativeName>
    <alternativeName>
        <fullName evidence="13">UDP-N-acetylglucosamine enolpyruvyl transferase</fullName>
        <shortName evidence="13">EPT</shortName>
    </alternativeName>
</protein>
<sequence length="441" mass="46462">MDKIKIVGGRTLSGKIRISGAKNAALPLMCTSLLTKEALILKNLPRLADVFTLGSVLSHLGVKTTYAGHTVGEHQATFHAQGPILPEAPYDLVRKMRASVLVLGPLLARTGYAKVSLPGGCAIGSRPVDVHLKGLEALGAEITLEDGYVIAKAPNGLKGAEFSFPMVTVTGTENILMAAVLAQGTTRLLNCAVEPEVTDLAHCLQSMGAKIDGVGTSILTVTGVSSLHGTTYSVLPDRIETGTYAMAAGITGGEIELVGTDLDLIPSASQTLEMMGMTFQKTPQGFIAKGPSHRLKAIEVITDPYPGFATDLQAQLMALTCVADGTSLITETIFENRFMHVPELARMGADITIKGNTAIIKGVESLKGAPVMATDLRASVSLVLAALTSSEETMVSRVYHLDRGYEEIENKLGACGASIERVREDSTYDISSTTHPVKAAC</sequence>
<dbReference type="PANTHER" id="PTHR43783">
    <property type="entry name" value="UDP-N-ACETYLGLUCOSAMINE 1-CARBOXYVINYLTRANSFERASE"/>
    <property type="match status" value="1"/>
</dbReference>
<feature type="binding site" evidence="13">
    <location>
        <position position="97"/>
    </location>
    <ligand>
        <name>UDP-N-acetyl-alpha-D-glucosamine</name>
        <dbReference type="ChEBI" id="CHEBI:57705"/>
    </ligand>
</feature>
<comment type="caution">
    <text evidence="15">The sequence shown here is derived from an EMBL/GenBank/DDBJ whole genome shotgun (WGS) entry which is preliminary data.</text>
</comment>
<dbReference type="Pfam" id="PF00275">
    <property type="entry name" value="EPSP_synthase"/>
    <property type="match status" value="1"/>
</dbReference>
<dbReference type="SUPFAM" id="SSF55205">
    <property type="entry name" value="EPT/RTPC-like"/>
    <property type="match status" value="1"/>
</dbReference>
<evidence type="ECO:0000259" key="14">
    <source>
        <dbReference type="Pfam" id="PF00275"/>
    </source>
</evidence>
<comment type="similarity">
    <text evidence="11 13">Belongs to the EPSP synthase family. MurA subfamily.</text>
</comment>
<evidence type="ECO:0000256" key="7">
    <source>
        <dbReference type="ARBA" id="ARBA00022984"/>
    </source>
</evidence>
<keyword evidence="8 13" id="KW-0131">Cell cycle</keyword>
<feature type="binding site" evidence="13">
    <location>
        <position position="333"/>
    </location>
    <ligand>
        <name>UDP-N-acetyl-alpha-D-glucosamine</name>
        <dbReference type="ChEBI" id="CHEBI:57705"/>
    </ligand>
</feature>
<keyword evidence="4 13" id="KW-0132">Cell division</keyword>
<dbReference type="GO" id="GO:0008360">
    <property type="term" value="P:regulation of cell shape"/>
    <property type="evidence" value="ECO:0007669"/>
    <property type="project" value="UniProtKB-KW"/>
</dbReference>
<comment type="catalytic activity">
    <reaction evidence="12 13">
        <text>phosphoenolpyruvate + UDP-N-acetyl-alpha-D-glucosamine = UDP-N-acetyl-3-O-(1-carboxyvinyl)-alpha-D-glucosamine + phosphate</text>
        <dbReference type="Rhea" id="RHEA:18681"/>
        <dbReference type="ChEBI" id="CHEBI:43474"/>
        <dbReference type="ChEBI" id="CHEBI:57705"/>
        <dbReference type="ChEBI" id="CHEBI:58702"/>
        <dbReference type="ChEBI" id="CHEBI:68483"/>
        <dbReference type="EC" id="2.5.1.7"/>
    </reaction>
</comment>
<dbReference type="GO" id="GO:0008760">
    <property type="term" value="F:UDP-N-acetylglucosamine 1-carboxyvinyltransferase activity"/>
    <property type="evidence" value="ECO:0007669"/>
    <property type="project" value="UniProtKB-UniRule"/>
</dbReference>
<keyword evidence="7 13" id="KW-0573">Peptidoglycan synthesis</keyword>
<feature type="modified residue" description="2-(S-cysteinyl)pyruvic acid O-phosphothioketal" evidence="13">
    <location>
        <position position="121"/>
    </location>
</feature>
<dbReference type="GO" id="GO:0005737">
    <property type="term" value="C:cytoplasm"/>
    <property type="evidence" value="ECO:0007669"/>
    <property type="project" value="UniProtKB-SubCell"/>
</dbReference>
<dbReference type="InterPro" id="IPR005750">
    <property type="entry name" value="UDP_GlcNAc_COvinyl_MurA"/>
</dbReference>
<proteinExistence type="inferred from homology"/>
<dbReference type="GO" id="GO:0019277">
    <property type="term" value="P:UDP-N-acetylgalactosamine biosynthetic process"/>
    <property type="evidence" value="ECO:0007669"/>
    <property type="project" value="InterPro"/>
</dbReference>
<dbReference type="PANTHER" id="PTHR43783:SF1">
    <property type="entry name" value="UDP-N-ACETYLGLUCOSAMINE 1-CARBOXYVINYLTRANSFERASE"/>
    <property type="match status" value="1"/>
</dbReference>
<evidence type="ECO:0000256" key="1">
    <source>
        <dbReference type="ARBA" id="ARBA00004496"/>
    </source>
</evidence>
<evidence type="ECO:0000256" key="6">
    <source>
        <dbReference type="ARBA" id="ARBA00022960"/>
    </source>
</evidence>
<name>A0A8J7PIJ9_9PROT</name>
<dbReference type="InterPro" id="IPR001986">
    <property type="entry name" value="Enolpyruvate_Tfrase_dom"/>
</dbReference>
<dbReference type="Proteomes" id="UP000664414">
    <property type="component" value="Unassembled WGS sequence"/>
</dbReference>
<dbReference type="HAMAP" id="MF_00111">
    <property type="entry name" value="MurA"/>
    <property type="match status" value="1"/>
</dbReference>
<dbReference type="Gene3D" id="3.65.10.10">
    <property type="entry name" value="Enolpyruvate transferase domain"/>
    <property type="match status" value="2"/>
</dbReference>
<keyword evidence="9 13" id="KW-0961">Cell wall biogenesis/degradation</keyword>
<reference evidence="15" key="1">
    <citation type="submission" date="2021-02" db="EMBL/GenBank/DDBJ databases">
        <title>Thiocyanate and organic carbon inputs drive convergent selection for specific autotrophic Afipia and Thiobacillus strains within complex microbiomes.</title>
        <authorList>
            <person name="Huddy R.J."/>
            <person name="Sachdeva R."/>
            <person name="Kadzinga F."/>
            <person name="Kantor R.S."/>
            <person name="Harrison S.T.L."/>
            <person name="Banfield J.F."/>
        </authorList>
    </citation>
    <scope>NUCLEOTIDE SEQUENCE</scope>
    <source>
        <strain evidence="15">SCN18_10_11_15_R4_P_38_20</strain>
    </source>
</reference>
<evidence type="ECO:0000256" key="2">
    <source>
        <dbReference type="ARBA" id="ARBA00004752"/>
    </source>
</evidence>
<dbReference type="GO" id="GO:0051301">
    <property type="term" value="P:cell division"/>
    <property type="evidence" value="ECO:0007669"/>
    <property type="project" value="UniProtKB-KW"/>
</dbReference>
<dbReference type="AlphaFoldDB" id="A0A8J7PIJ9"/>
<comment type="subcellular location">
    <subcellularLocation>
        <location evidence="1 13">Cytoplasm</location>
    </subcellularLocation>
</comment>
<evidence type="ECO:0000313" key="15">
    <source>
        <dbReference type="EMBL" id="MBN9412805.1"/>
    </source>
</evidence>
<feature type="binding site" evidence="13">
    <location>
        <begin position="22"/>
        <end position="23"/>
    </location>
    <ligand>
        <name>phosphoenolpyruvate</name>
        <dbReference type="ChEBI" id="CHEBI:58702"/>
    </ligand>
</feature>
<dbReference type="FunFam" id="3.65.10.10:FF:000001">
    <property type="entry name" value="UDP-N-acetylglucosamine 1-carboxyvinyltransferase"/>
    <property type="match status" value="1"/>
</dbReference>
<dbReference type="InterPro" id="IPR036968">
    <property type="entry name" value="Enolpyruvate_Tfrase_sf"/>
</dbReference>
<comment type="function">
    <text evidence="13">Cell wall formation. Adds enolpyruvyl to UDP-N-acetylglucosamine.</text>
</comment>
<evidence type="ECO:0000256" key="5">
    <source>
        <dbReference type="ARBA" id="ARBA00022679"/>
    </source>
</evidence>
<dbReference type="GO" id="GO:0071555">
    <property type="term" value="P:cell wall organization"/>
    <property type="evidence" value="ECO:0007669"/>
    <property type="project" value="UniProtKB-KW"/>
</dbReference>
<organism evidence="15 16">
    <name type="scientific">Candidatus Paracaedimonas acanthamoebae</name>
    <dbReference type="NCBI Taxonomy" id="244581"/>
    <lineage>
        <taxon>Bacteria</taxon>
        <taxon>Pseudomonadati</taxon>
        <taxon>Pseudomonadota</taxon>
        <taxon>Alphaproteobacteria</taxon>
        <taxon>Holosporales</taxon>
        <taxon>Caedimonadaceae</taxon>
        <taxon>Candidatus Paracaedimonas</taxon>
    </lineage>
</organism>
<dbReference type="GO" id="GO:0009252">
    <property type="term" value="P:peptidoglycan biosynthetic process"/>
    <property type="evidence" value="ECO:0007669"/>
    <property type="project" value="UniProtKB-UniRule"/>
</dbReference>
<evidence type="ECO:0000256" key="13">
    <source>
        <dbReference type="HAMAP-Rule" id="MF_00111"/>
    </source>
</evidence>
<dbReference type="EC" id="2.5.1.7" evidence="13"/>
<evidence type="ECO:0000256" key="11">
    <source>
        <dbReference type="ARBA" id="ARBA00038367"/>
    </source>
</evidence>
<evidence type="ECO:0000256" key="3">
    <source>
        <dbReference type="ARBA" id="ARBA00022490"/>
    </source>
</evidence>
<evidence type="ECO:0000256" key="9">
    <source>
        <dbReference type="ARBA" id="ARBA00023316"/>
    </source>
</evidence>
<dbReference type="NCBIfam" id="NF006873">
    <property type="entry name" value="PRK09369.1"/>
    <property type="match status" value="1"/>
</dbReference>
<dbReference type="InterPro" id="IPR050068">
    <property type="entry name" value="MurA_subfamily"/>
</dbReference>
<dbReference type="NCBIfam" id="TIGR01072">
    <property type="entry name" value="murA"/>
    <property type="match status" value="1"/>
</dbReference>
<comment type="pathway">
    <text evidence="2 13">Cell wall biogenesis; peptidoglycan biosynthesis.</text>
</comment>
<feature type="domain" description="Enolpyruvate transferase" evidence="14">
    <location>
        <begin position="9"/>
        <end position="412"/>
    </location>
</feature>
<comment type="caution">
    <text evidence="13">Lacks conserved residue(s) required for the propagation of feature annotation.</text>
</comment>
<evidence type="ECO:0000256" key="8">
    <source>
        <dbReference type="ARBA" id="ARBA00023306"/>
    </source>
</evidence>
<gene>
    <name evidence="13 15" type="primary">murA</name>
    <name evidence="15" type="ORF">J0H12_02605</name>
</gene>
<feature type="binding site" evidence="13">
    <location>
        <position position="311"/>
    </location>
    <ligand>
        <name>UDP-N-acetyl-alpha-D-glucosamine</name>
        <dbReference type="ChEBI" id="CHEBI:57705"/>
    </ligand>
</feature>
<keyword evidence="3 13" id="KW-0963">Cytoplasm</keyword>
<dbReference type="InterPro" id="IPR013792">
    <property type="entry name" value="RNA3'P_cycl/enolpyr_Trfase_a/b"/>
</dbReference>
<evidence type="ECO:0000256" key="10">
    <source>
        <dbReference type="ARBA" id="ARBA00023317"/>
    </source>
</evidence>